<evidence type="ECO:0000259" key="7">
    <source>
        <dbReference type="PROSITE" id="PS50811"/>
    </source>
</evidence>
<dbReference type="Pfam" id="PF03106">
    <property type="entry name" value="WRKY"/>
    <property type="match status" value="1"/>
</dbReference>
<dbReference type="SUPFAM" id="SSF118290">
    <property type="entry name" value="WRKY DNA-binding domain"/>
    <property type="match status" value="1"/>
</dbReference>
<sequence length="69" mass="8490">MTTKLIKLLLFYVVGIFNFFRLKAKNSNPKKQWEQRFAFLTKTEDDYLEDGYKWRKYGKKALQNNYFPR</sequence>
<reference evidence="8" key="1">
    <citation type="journal article" date="2017" name="Nature">
        <title>The sunflower genome provides insights into oil metabolism, flowering and Asterid evolution.</title>
        <authorList>
            <person name="Badouin H."/>
            <person name="Gouzy J."/>
            <person name="Grassa C.J."/>
            <person name="Murat F."/>
            <person name="Staton S.E."/>
            <person name="Cottret L."/>
            <person name="Lelandais-Briere C."/>
            <person name="Owens G.L."/>
            <person name="Carrere S."/>
            <person name="Mayjonade B."/>
            <person name="Legrand L."/>
            <person name="Gill N."/>
            <person name="Kane N.C."/>
            <person name="Bowers J.E."/>
            <person name="Hubner S."/>
            <person name="Bellec A."/>
            <person name="Berard A."/>
            <person name="Berges H."/>
            <person name="Blanchet N."/>
            <person name="Boniface M.C."/>
            <person name="Brunel D."/>
            <person name="Catrice O."/>
            <person name="Chaidir N."/>
            <person name="Claudel C."/>
            <person name="Donnadieu C."/>
            <person name="Faraut T."/>
            <person name="Fievet G."/>
            <person name="Helmstetter N."/>
            <person name="King M."/>
            <person name="Knapp S.J."/>
            <person name="Lai Z."/>
            <person name="Le Paslier M.C."/>
            <person name="Lippi Y."/>
            <person name="Lorenzon L."/>
            <person name="Mandel J.R."/>
            <person name="Marage G."/>
            <person name="Marchand G."/>
            <person name="Marquand E."/>
            <person name="Bret-Mestries E."/>
            <person name="Morien E."/>
            <person name="Nambeesan S."/>
            <person name="Nguyen T."/>
            <person name="Pegot-Espagnet P."/>
            <person name="Pouilly N."/>
            <person name="Raftis F."/>
            <person name="Sallet E."/>
            <person name="Schiex T."/>
            <person name="Thomas J."/>
            <person name="Vandecasteele C."/>
            <person name="Vares D."/>
            <person name="Vear F."/>
            <person name="Vautrin S."/>
            <person name="Crespi M."/>
            <person name="Mangin B."/>
            <person name="Burke J.M."/>
            <person name="Salse J."/>
            <person name="Munos S."/>
            <person name="Vincourt P."/>
            <person name="Rieseberg L.H."/>
            <person name="Langlade N.B."/>
        </authorList>
    </citation>
    <scope>NUCLEOTIDE SEQUENCE</scope>
    <source>
        <tissue evidence="8">Leaves</tissue>
    </source>
</reference>
<reference evidence="8" key="2">
    <citation type="submission" date="2020-06" db="EMBL/GenBank/DDBJ databases">
        <title>Helianthus annuus Genome sequencing and assembly Release 2.</title>
        <authorList>
            <person name="Gouzy J."/>
            <person name="Langlade N."/>
            <person name="Munos S."/>
        </authorList>
    </citation>
    <scope>NUCLEOTIDE SEQUENCE</scope>
    <source>
        <tissue evidence="8">Leaves</tissue>
    </source>
</reference>
<comment type="caution">
    <text evidence="8">The sequence shown here is derived from an EMBL/GenBank/DDBJ whole genome shotgun (WGS) entry which is preliminary data.</text>
</comment>
<dbReference type="GO" id="GO:0043565">
    <property type="term" value="F:sequence-specific DNA binding"/>
    <property type="evidence" value="ECO:0007669"/>
    <property type="project" value="InterPro"/>
</dbReference>
<name>A0A9K3I117_HELAN</name>
<evidence type="ECO:0000256" key="4">
    <source>
        <dbReference type="ARBA" id="ARBA00023163"/>
    </source>
</evidence>
<evidence type="ECO:0000256" key="5">
    <source>
        <dbReference type="ARBA" id="ARBA00023242"/>
    </source>
</evidence>
<dbReference type="PANTHER" id="PTHR31221:SF358">
    <property type="entry name" value="WRKY TRANSCRIPTION FACTOR 71"/>
    <property type="match status" value="1"/>
</dbReference>
<keyword evidence="3" id="KW-0238">DNA-binding</keyword>
<dbReference type="PROSITE" id="PS50811">
    <property type="entry name" value="WRKY"/>
    <property type="match status" value="1"/>
</dbReference>
<keyword evidence="9" id="KW-1185">Reference proteome</keyword>
<keyword evidence="2" id="KW-0805">Transcription regulation</keyword>
<keyword evidence="4" id="KW-0804">Transcription</keyword>
<dbReference type="InterPro" id="IPR044810">
    <property type="entry name" value="WRKY_plant"/>
</dbReference>
<keyword evidence="5" id="KW-0539">Nucleus</keyword>
<evidence type="ECO:0000313" key="8">
    <source>
        <dbReference type="EMBL" id="KAF5788201.1"/>
    </source>
</evidence>
<evidence type="ECO:0000256" key="1">
    <source>
        <dbReference type="ARBA" id="ARBA00004123"/>
    </source>
</evidence>
<keyword evidence="6" id="KW-1133">Transmembrane helix</keyword>
<feature type="domain" description="WRKY" evidence="7">
    <location>
        <begin position="43"/>
        <end position="69"/>
    </location>
</feature>
<dbReference type="EMBL" id="MNCJ02000325">
    <property type="protein sequence ID" value="KAF5788201.1"/>
    <property type="molecule type" value="Genomic_DNA"/>
</dbReference>
<dbReference type="Proteomes" id="UP000215914">
    <property type="component" value="Unassembled WGS sequence"/>
</dbReference>
<proteinExistence type="predicted"/>
<comment type="subcellular location">
    <subcellularLocation>
        <location evidence="1">Nucleus</location>
    </subcellularLocation>
</comment>
<dbReference type="PANTHER" id="PTHR31221">
    <property type="entry name" value="WRKY TRANSCRIPTION FACTOR PROTEIN 1-RELATED"/>
    <property type="match status" value="1"/>
</dbReference>
<organism evidence="8 9">
    <name type="scientific">Helianthus annuus</name>
    <name type="common">Common sunflower</name>
    <dbReference type="NCBI Taxonomy" id="4232"/>
    <lineage>
        <taxon>Eukaryota</taxon>
        <taxon>Viridiplantae</taxon>
        <taxon>Streptophyta</taxon>
        <taxon>Embryophyta</taxon>
        <taxon>Tracheophyta</taxon>
        <taxon>Spermatophyta</taxon>
        <taxon>Magnoliopsida</taxon>
        <taxon>eudicotyledons</taxon>
        <taxon>Gunneridae</taxon>
        <taxon>Pentapetalae</taxon>
        <taxon>asterids</taxon>
        <taxon>campanulids</taxon>
        <taxon>Asterales</taxon>
        <taxon>Asteraceae</taxon>
        <taxon>Asteroideae</taxon>
        <taxon>Heliantheae alliance</taxon>
        <taxon>Heliantheae</taxon>
        <taxon>Helianthus</taxon>
    </lineage>
</organism>
<dbReference type="GO" id="GO:0005634">
    <property type="term" value="C:nucleus"/>
    <property type="evidence" value="ECO:0007669"/>
    <property type="project" value="UniProtKB-SubCell"/>
</dbReference>
<dbReference type="Gramene" id="mRNA:HanXRQr2_Chr10g0461391">
    <property type="protein sequence ID" value="CDS:HanXRQr2_Chr10g0461391.1"/>
    <property type="gene ID" value="HanXRQr2_Chr10g0461391"/>
</dbReference>
<keyword evidence="6" id="KW-0812">Transmembrane</keyword>
<dbReference type="GO" id="GO:0003700">
    <property type="term" value="F:DNA-binding transcription factor activity"/>
    <property type="evidence" value="ECO:0007669"/>
    <property type="project" value="InterPro"/>
</dbReference>
<accession>A0A9K3I117</accession>
<evidence type="ECO:0000256" key="3">
    <source>
        <dbReference type="ARBA" id="ARBA00023125"/>
    </source>
</evidence>
<keyword evidence="6" id="KW-0472">Membrane</keyword>
<dbReference type="InterPro" id="IPR036576">
    <property type="entry name" value="WRKY_dom_sf"/>
</dbReference>
<dbReference type="InterPro" id="IPR003657">
    <property type="entry name" value="WRKY_dom"/>
</dbReference>
<evidence type="ECO:0000313" key="9">
    <source>
        <dbReference type="Proteomes" id="UP000215914"/>
    </source>
</evidence>
<dbReference type="Gene3D" id="2.20.25.80">
    <property type="entry name" value="WRKY domain"/>
    <property type="match status" value="1"/>
</dbReference>
<dbReference type="AlphaFoldDB" id="A0A9K3I117"/>
<protein>
    <submittedName>
        <fullName evidence="8">Transcription factor WRKY family</fullName>
    </submittedName>
</protein>
<gene>
    <name evidence="8" type="ORF">HanXRQr2_Chr10g0461391</name>
</gene>
<evidence type="ECO:0000256" key="6">
    <source>
        <dbReference type="SAM" id="Phobius"/>
    </source>
</evidence>
<feature type="transmembrane region" description="Helical" evidence="6">
    <location>
        <begin position="6"/>
        <end position="22"/>
    </location>
</feature>
<evidence type="ECO:0000256" key="2">
    <source>
        <dbReference type="ARBA" id="ARBA00023015"/>
    </source>
</evidence>